<keyword evidence="2" id="KW-1185">Reference proteome</keyword>
<proteinExistence type="predicted"/>
<organism evidence="1 2">
    <name type="scientific">Candidatus Minimicrobia naudis</name>
    <dbReference type="NCBI Taxonomy" id="2841263"/>
    <lineage>
        <taxon>Bacteria</taxon>
        <taxon>Candidatus Saccharimonadota</taxon>
        <taxon>Candidatus Saccharimonadota incertae sedis</taxon>
        <taxon>Candidatus Minimicrobia</taxon>
    </lineage>
</organism>
<accession>A0A8F1SAY2</accession>
<dbReference type="KEGG" id="mnd:KOY48_04100"/>
<gene>
    <name evidence="1" type="ORF">KOY48_04100</name>
</gene>
<evidence type="ECO:0000313" key="1">
    <source>
        <dbReference type="EMBL" id="QWQ32048.1"/>
    </source>
</evidence>
<dbReference type="Gene3D" id="3.10.105.10">
    <property type="entry name" value="Dipeptide-binding Protein, Domain 3"/>
    <property type="match status" value="1"/>
</dbReference>
<dbReference type="Gene3D" id="3.40.190.10">
    <property type="entry name" value="Periplasmic binding protein-like II"/>
    <property type="match status" value="1"/>
</dbReference>
<dbReference type="SUPFAM" id="SSF53850">
    <property type="entry name" value="Periplasmic binding protein-like II"/>
    <property type="match status" value="1"/>
</dbReference>
<protein>
    <recommendedName>
        <fullName evidence="3">Solute-binding protein family 5 domain-containing protein</fullName>
    </recommendedName>
</protein>
<evidence type="ECO:0000313" key="2">
    <source>
        <dbReference type="Proteomes" id="UP000679129"/>
    </source>
</evidence>
<dbReference type="AlphaFoldDB" id="A0A8F1SAY2"/>
<sequence length="176" mass="20051">MVVLKNSNYEKVAGYLAQVWYDELNIESDIKVVDPNDATQNILQTVLQPRSFDVLVYELSLGGDPDVYAYWHSSQATNNGLNFSNYNNAIADDALESGRSKISAKQRADRYAKFTAIWQADAPAIALYQPNFDYIHIRNVKVLDANTEVVNPVDRYVDVHYWATEKSPFTKPRNRV</sequence>
<dbReference type="EMBL" id="CP076460">
    <property type="protein sequence ID" value="QWQ32048.1"/>
    <property type="molecule type" value="Genomic_DNA"/>
</dbReference>
<dbReference type="Proteomes" id="UP000679129">
    <property type="component" value="Chromosome"/>
</dbReference>
<evidence type="ECO:0008006" key="3">
    <source>
        <dbReference type="Google" id="ProtNLM"/>
    </source>
</evidence>
<name>A0A8F1SAY2_9BACT</name>
<reference evidence="1" key="1">
    <citation type="submission" date="2021-06" db="EMBL/GenBank/DDBJ databases">
        <title>An adapted protocol for Saccharibacteria cultivation: two new species join this phylum of Candidate Phyla Radiations.</title>
        <authorList>
            <person name="Ibrahim A."/>
            <person name="Maatouk M."/>
            <person name="Zgheib R."/>
            <person name="Haddad G."/>
            <person name="Bou Khalil J."/>
            <person name="Raoult D."/>
            <person name="Bittar F."/>
        </authorList>
    </citation>
    <scope>NUCLEOTIDE SEQUENCE</scope>
    <source>
        <strain evidence="1">IHU1</strain>
    </source>
</reference>